<evidence type="ECO:0000313" key="4">
    <source>
        <dbReference type="Proteomes" id="UP001164632"/>
    </source>
</evidence>
<gene>
    <name evidence="3" type="ORF">OSV15_11855</name>
</gene>
<reference evidence="3" key="1">
    <citation type="submission" date="2022-11" db="EMBL/GenBank/DDBJ databases">
        <title>Genomic of Pseudomonas TF18.</title>
        <authorList>
            <person name="Liu T."/>
        </authorList>
    </citation>
    <scope>NUCLEOTIDE SEQUENCE</scope>
    <source>
        <strain evidence="3">TF18</strain>
    </source>
</reference>
<dbReference type="GO" id="GO:0003677">
    <property type="term" value="F:DNA binding"/>
    <property type="evidence" value="ECO:0007669"/>
    <property type="project" value="UniProtKB-KW"/>
</dbReference>
<sequence length="332" mass="37696">MARGGINKALVQKARQVILTRGENPSIDAVRVELGNTGSKTTIHRYLKEIEEAERGRQTAPSLSEQLGNLVSLLAEQLREEAQAAVAQEREQLARERLDYQDQMRQAESRIEQLEGQSSTLGEQLNAAQQALQHEQQKCKQVELENARLAQANADQETRLIDRDSQIVSLEDKHQHARDALEHYRQASKDQREQDQRRHEAQVQQLQVELRQLRQTLIVKQDELTQLNRDNARLLTEARQMQKDQRAQEQHLTQKTQALEIARSTLTGMERTNDALEQRCHALQDEVARLGEATDAQAQRAQGLQERLSEALAQLKLLRHAPPAVPGDASSP</sequence>
<feature type="coiled-coil region" evidence="1">
    <location>
        <begin position="75"/>
        <end position="321"/>
    </location>
</feature>
<organism evidence="3 4">
    <name type="scientific">Stutzerimonas frequens</name>
    <dbReference type="NCBI Taxonomy" id="2968969"/>
    <lineage>
        <taxon>Bacteria</taxon>
        <taxon>Pseudomonadati</taxon>
        <taxon>Pseudomonadota</taxon>
        <taxon>Gammaproteobacteria</taxon>
        <taxon>Pseudomonadales</taxon>
        <taxon>Pseudomonadaceae</taxon>
        <taxon>Stutzerimonas</taxon>
    </lineage>
</organism>
<evidence type="ECO:0000256" key="1">
    <source>
        <dbReference type="SAM" id="Coils"/>
    </source>
</evidence>
<dbReference type="Proteomes" id="UP001164632">
    <property type="component" value="Chromosome"/>
</dbReference>
<dbReference type="Pfam" id="PF11740">
    <property type="entry name" value="KfrA_N"/>
    <property type="match status" value="1"/>
</dbReference>
<feature type="domain" description="KfrA N-terminal DNA-binding" evidence="2">
    <location>
        <begin position="8"/>
        <end position="116"/>
    </location>
</feature>
<evidence type="ECO:0000259" key="2">
    <source>
        <dbReference type="Pfam" id="PF11740"/>
    </source>
</evidence>
<name>A0AA47E8N5_9GAMM</name>
<keyword evidence="1" id="KW-0175">Coiled coil</keyword>
<dbReference type="RefSeq" id="WP_044463160.1">
    <property type="nucleotide sequence ID" value="NZ_CP113257.1"/>
</dbReference>
<proteinExistence type="predicted"/>
<dbReference type="EMBL" id="CP113257">
    <property type="protein sequence ID" value="WAE54804.1"/>
    <property type="molecule type" value="Genomic_DNA"/>
</dbReference>
<accession>A0AA47E8N5</accession>
<keyword evidence="3" id="KW-0238">DNA-binding</keyword>
<evidence type="ECO:0000313" key="3">
    <source>
        <dbReference type="EMBL" id="WAE54804.1"/>
    </source>
</evidence>
<dbReference type="AlphaFoldDB" id="A0AA47E8N5"/>
<protein>
    <submittedName>
        <fullName evidence="3">DNA-binding protein</fullName>
    </submittedName>
</protein>
<dbReference type="InterPro" id="IPR021104">
    <property type="entry name" value="KfrA_DNA-bd_N"/>
</dbReference>